<dbReference type="SUPFAM" id="SSF52540">
    <property type="entry name" value="P-loop containing nucleoside triphosphate hydrolases"/>
    <property type="match status" value="1"/>
</dbReference>
<dbReference type="Pfam" id="PF13479">
    <property type="entry name" value="AAA_24"/>
    <property type="match status" value="1"/>
</dbReference>
<dbReference type="OrthoDB" id="5413799at2"/>
<reference evidence="1 2" key="1">
    <citation type="submission" date="2019-01" db="EMBL/GenBank/DDBJ databases">
        <authorList>
            <consortium name="Pathogen Informatics"/>
        </authorList>
    </citation>
    <scope>NUCLEOTIDE SEQUENCE [LARGE SCALE GENOMIC DNA]</scope>
    <source>
        <strain evidence="1 2">NCTC10138</strain>
    </source>
</reference>
<keyword evidence="2" id="KW-1185">Reference proteome</keyword>
<dbReference type="RefSeq" id="WP_035375499.1">
    <property type="nucleotide sequence ID" value="NZ_LR215048.1"/>
</dbReference>
<dbReference type="EMBL" id="LR215048">
    <property type="protein sequence ID" value="VEU80966.1"/>
    <property type="molecule type" value="Genomic_DNA"/>
</dbReference>
<protein>
    <recommendedName>
        <fullName evidence="3">ATP-binding protein</fullName>
    </recommendedName>
</protein>
<dbReference type="STRING" id="1278311.GCA_000428705_00046"/>
<dbReference type="Proteomes" id="UP000289841">
    <property type="component" value="Chromosome"/>
</dbReference>
<evidence type="ECO:0000313" key="2">
    <source>
        <dbReference type="Proteomes" id="UP000289841"/>
    </source>
</evidence>
<dbReference type="InterPro" id="IPR027417">
    <property type="entry name" value="P-loop_NTPase"/>
</dbReference>
<accession>A0A449BEV5</accession>
<evidence type="ECO:0008006" key="3">
    <source>
        <dbReference type="Google" id="ProtNLM"/>
    </source>
</evidence>
<sequence length="314" mass="36264">MLKIIEGKEKRPLKVVIYGPEGIGKSTFASKFPDPLFIDTEGGTSNLDVRRIKCNKSWDELLLIVKEVIKNPTICKTLVLDTADWSETLCINAVTEKYRKNNIEDFGYGKGYVYLLDEYTKLLTLFDQVIEAGINVVITAHAKPRKFELPEEQGAFDRYEMKLTKQVAPVIKEWSDALFFTNYKIYVVTTESNRRKAQGGKRVLYTTHNPTYDAKNRFDLREELELDFKSIAHLFEGLEQPVKEPELSLTVQRLNKMIVDAGISELELQEVVAEKGHYELSVLVQNYSDEFITRWIIPNWERVLETIKNKKGEQ</sequence>
<evidence type="ECO:0000313" key="1">
    <source>
        <dbReference type="EMBL" id="VEU80966.1"/>
    </source>
</evidence>
<dbReference type="AlphaFoldDB" id="A0A449BEV5"/>
<dbReference type="KEGG" id="aaxa:NCTC10138_01354"/>
<organism evidence="1 2">
    <name type="scientific">Haploplasma axanthum</name>
    <name type="common">Acholeplasma axanthum</name>
    <dbReference type="NCBI Taxonomy" id="29552"/>
    <lineage>
        <taxon>Bacteria</taxon>
        <taxon>Bacillati</taxon>
        <taxon>Mycoplasmatota</taxon>
        <taxon>Mollicutes</taxon>
        <taxon>Acholeplasmatales</taxon>
        <taxon>Acholeplasmataceae</taxon>
        <taxon>Haploplasma</taxon>
    </lineage>
</organism>
<name>A0A449BEV5_HAPAX</name>
<gene>
    <name evidence="1" type="ORF">NCTC10138_01354</name>
</gene>
<proteinExistence type="predicted"/>